<reference evidence="2 3" key="1">
    <citation type="submission" date="2024-05" db="EMBL/GenBank/DDBJ databases">
        <authorList>
            <person name="Wallberg A."/>
        </authorList>
    </citation>
    <scope>NUCLEOTIDE SEQUENCE [LARGE SCALE GENOMIC DNA]</scope>
</reference>
<evidence type="ECO:0000313" key="3">
    <source>
        <dbReference type="Proteomes" id="UP001497623"/>
    </source>
</evidence>
<proteinExistence type="predicted"/>
<organism evidence="2 3">
    <name type="scientific">Meganyctiphanes norvegica</name>
    <name type="common">Northern krill</name>
    <name type="synonym">Thysanopoda norvegica</name>
    <dbReference type="NCBI Taxonomy" id="48144"/>
    <lineage>
        <taxon>Eukaryota</taxon>
        <taxon>Metazoa</taxon>
        <taxon>Ecdysozoa</taxon>
        <taxon>Arthropoda</taxon>
        <taxon>Crustacea</taxon>
        <taxon>Multicrustacea</taxon>
        <taxon>Malacostraca</taxon>
        <taxon>Eumalacostraca</taxon>
        <taxon>Eucarida</taxon>
        <taxon>Euphausiacea</taxon>
        <taxon>Euphausiidae</taxon>
        <taxon>Meganyctiphanes</taxon>
    </lineage>
</organism>
<feature type="signal peptide" evidence="1">
    <location>
        <begin position="1"/>
        <end position="17"/>
    </location>
</feature>
<accession>A0AAV2SBZ7</accession>
<keyword evidence="3" id="KW-1185">Reference proteome</keyword>
<feature type="chain" id="PRO_5043517140" evidence="1">
    <location>
        <begin position="18"/>
        <end position="330"/>
    </location>
</feature>
<feature type="non-terminal residue" evidence="2">
    <location>
        <position position="330"/>
    </location>
</feature>
<name>A0AAV2SBZ7_MEGNR</name>
<protein>
    <submittedName>
        <fullName evidence="2">Uncharacterized protein</fullName>
    </submittedName>
</protein>
<comment type="caution">
    <text evidence="2">The sequence shown here is derived from an EMBL/GenBank/DDBJ whole genome shotgun (WGS) entry which is preliminary data.</text>
</comment>
<sequence length="330" mass="37010">MRTILVLLCMSAMSAVAIPGVSTPYRVANVLVSKNTQKTSSDNSLSSHLLDLLPEFADAINGITAKGGLGKPAEMIATFFPIIRKAMEAQAAAGQRSMSKKEEGDLELTETVITLCVGVMDELMTSSFKNAKDVGKAITSLLRISRPIVEENAKREGRQLTTKEKTFLYYFESGYQFSIEAMEAFAKDFSPENMIEASGKVAEYIMEARAKSEGRELSWEEKDTIKDYKKQIIEVSHITKGFSGFNTTDKFIANFMRLMRFVMVSNAKAELPKRWALTWEEEKLLKTTEASLKQTDRLITDINRGSITTQELDSFGKNTRKMWEVRAKVE</sequence>
<dbReference type="EMBL" id="CAXKWB010053214">
    <property type="protein sequence ID" value="CAL4174121.1"/>
    <property type="molecule type" value="Genomic_DNA"/>
</dbReference>
<gene>
    <name evidence="2" type="ORF">MNOR_LOCUS34470</name>
</gene>
<evidence type="ECO:0000313" key="2">
    <source>
        <dbReference type="EMBL" id="CAL4174121.1"/>
    </source>
</evidence>
<dbReference type="AlphaFoldDB" id="A0AAV2SBZ7"/>
<evidence type="ECO:0000256" key="1">
    <source>
        <dbReference type="SAM" id="SignalP"/>
    </source>
</evidence>
<dbReference type="Proteomes" id="UP001497623">
    <property type="component" value="Unassembled WGS sequence"/>
</dbReference>
<keyword evidence="1" id="KW-0732">Signal</keyword>